<proteinExistence type="predicted"/>
<evidence type="ECO:0000313" key="1">
    <source>
        <dbReference type="EMBL" id="MDW8550143.1"/>
    </source>
</evidence>
<sequence length="144" mass="16084">MMSPWAVDANGNELVGTKFFLPGKLKYPNGAWAINKTSTPNPLSEIANSYQTEKIWQALGNIFFQYQPAKWISLKTTFSTGFSTNQLGISNSAETNAGVLVNNKNSASITKSDNFNYTWDNQIDMKHTFGESHDFSLLLLQSMF</sequence>
<evidence type="ECO:0000313" key="2">
    <source>
        <dbReference type="Proteomes" id="UP001204439"/>
    </source>
</evidence>
<gene>
    <name evidence="1" type="ORF">NG800_014545</name>
</gene>
<dbReference type="Proteomes" id="UP001204439">
    <property type="component" value="Unassembled WGS sequence"/>
</dbReference>
<accession>A0ABU4JKS4</accession>
<protein>
    <submittedName>
        <fullName evidence="1">SusC/RagA family TonB-linked outer membrane protein</fullName>
    </submittedName>
</protein>
<keyword evidence="2" id="KW-1185">Reference proteome</keyword>
<dbReference type="EMBL" id="JAMXLT020000027">
    <property type="protein sequence ID" value="MDW8550143.1"/>
    <property type="molecule type" value="Genomic_DNA"/>
</dbReference>
<reference evidence="1 2" key="1">
    <citation type="submission" date="2023-11" db="EMBL/GenBank/DDBJ databases">
        <title>First isolation, identification, and characterization of non-pathogenic Epilithonimonas ginsengisoli isolated from diseased farmed rainbow trout (Oncorhynchus mykiss) in Chile.</title>
        <authorList>
            <person name="Miranda C.D."/>
            <person name="Irgang R."/>
            <person name="Concha C."/>
            <person name="Rojas R."/>
            <person name="Avendano R."/>
        </authorList>
    </citation>
    <scope>NUCLEOTIDE SEQUENCE [LARGE SCALE GENOMIC DNA]</scope>
    <source>
        <strain evidence="1 2">FP99</strain>
    </source>
</reference>
<name>A0ABU4JKS4_9FLAO</name>
<feature type="non-terminal residue" evidence="1">
    <location>
        <position position="144"/>
    </location>
</feature>
<comment type="caution">
    <text evidence="1">The sequence shown here is derived from an EMBL/GenBank/DDBJ whole genome shotgun (WGS) entry which is preliminary data.</text>
</comment>
<organism evidence="1 2">
    <name type="scientific">Epilithonimonas ginsengisoli</name>
    <dbReference type="NCBI Taxonomy" id="1245592"/>
    <lineage>
        <taxon>Bacteria</taxon>
        <taxon>Pseudomonadati</taxon>
        <taxon>Bacteroidota</taxon>
        <taxon>Flavobacteriia</taxon>
        <taxon>Flavobacteriales</taxon>
        <taxon>Weeksellaceae</taxon>
        <taxon>Chryseobacterium group</taxon>
        <taxon>Epilithonimonas</taxon>
    </lineage>
</organism>